<dbReference type="EMBL" id="JFYZ01000027">
    <property type="protein sequence ID" value="EZP79357.1"/>
    <property type="molecule type" value="Genomic_DNA"/>
</dbReference>
<accession>A0A031JSM6</accession>
<dbReference type="eggNOG" id="COG0457">
    <property type="taxonomic scope" value="Bacteria"/>
</dbReference>
<evidence type="ECO:0008006" key="4">
    <source>
        <dbReference type="Google" id="ProtNLM"/>
    </source>
</evidence>
<organism evidence="2 3">
    <name type="scientific">Novosphingobium resinovorum</name>
    <dbReference type="NCBI Taxonomy" id="158500"/>
    <lineage>
        <taxon>Bacteria</taxon>
        <taxon>Pseudomonadati</taxon>
        <taxon>Pseudomonadota</taxon>
        <taxon>Alphaproteobacteria</taxon>
        <taxon>Sphingomonadales</taxon>
        <taxon>Sphingomonadaceae</taxon>
        <taxon>Novosphingobium</taxon>
    </lineage>
</organism>
<comment type="caution">
    <text evidence="2">The sequence shown here is derived from an EMBL/GenBank/DDBJ whole genome shotgun (WGS) entry which is preliminary data.</text>
</comment>
<feature type="region of interest" description="Disordered" evidence="1">
    <location>
        <begin position="866"/>
        <end position="892"/>
    </location>
</feature>
<evidence type="ECO:0000256" key="1">
    <source>
        <dbReference type="SAM" id="MobiDB-lite"/>
    </source>
</evidence>
<gene>
    <name evidence="2" type="ORF">BV97_04120</name>
</gene>
<protein>
    <recommendedName>
        <fullName evidence="4">Tetratricopeptide repeat protein</fullName>
    </recommendedName>
</protein>
<evidence type="ECO:0000313" key="2">
    <source>
        <dbReference type="EMBL" id="EZP79357.1"/>
    </source>
</evidence>
<evidence type="ECO:0000313" key="3">
    <source>
        <dbReference type="Proteomes" id="UP000024329"/>
    </source>
</evidence>
<proteinExistence type="predicted"/>
<sequence>MENVDQDAEDGKTLPTPAELMRSWHPDLFSDTQRASVPAVPQPVLDHHLETLTNRKQENEFEYFARLLAERELCPNLRPQTGPTGGGDSKVDTETYPVAPEIAQRWYQGDPKAVGERWAFAFSAKKKWRDKVRSDVEKIVGTGRGYTRIYFGTNQYAPEKARAALEDELAAKAGAPVTILDRTWLLEKVYANGHLELAVRALGMTGYAHLLVETLGPQDTARQAELTRLDAAVADHTRYDGARYGLVEDSVQSALLARGLERPRSEVEGRFAMASRIADEVGHDPQRLRIAYNRAWTAYWWFNDPRDLSIHYDATAVLALESENAADLELLLNLWQVVSTAVRTGRLSPEVGRVVERGKEIRQALDRVIAQKDRPNNAAQARTLLLVMRVSHAIQVGRTEKLEALWNELRGVIEAVEGLGDYPVERTHELIARLGEHVPESPGFDALYDTLVSLLEKHRSEAEGGIAYMRRGLQKLEKGKHFDAIRMLGRAETRLVKAEYVDELVMTLLAIGQAYRDAGLVWAARAKALVAADRLLSTFATTGHLDPSAVVPLRFLVWCELKLGRVVQAMAMISLFRGVTSHTDQPEALREQHPETLRHQELVLGMLLMRCDLDQLRSLERLPDVLNGEELEMARGALLWALGGADAFRADGFAIEGQSDAEVEAFFKSWMEQPAAKDLPPRPIIADSGPVEFRSRILGVEIVARVESHVDSIMLAEAIIAALECFLSTSLAADLFPYRERLVFTVAPSADPGAAPTLTIDALERTTTITHGEGNFAGAPDYPRFIDWFQEALIKLTLQMVLIPDPRTWIESIAGDEAGFGRALGLGATAIATRNLLGPQPRLLLADWIHPAAARYPLVRTSPFTREDEASAGDQSPAAPIQFGSGEPPEPFDAEAAGHLGLSVISAIETPLWERAGWRGPGFAWAPDMPPSIHLIYTDFEAGQAIFRGWRERYGPVDERESLRIAIIRGIDRTSPAAYAMMIGSDTGSDFGSGAVRGSVFVLSSRIQRLYPTDTANLDRFLAAYKDHGGYLLAPAALQLGPAGAEIDPDLVIAKQRLVVRDAWEVGEHDPDMSALDPDAEPVIPAGVVDPPVRAALTRLRAMAQPEAEAAER</sequence>
<reference evidence="2 3" key="1">
    <citation type="submission" date="2014-03" db="EMBL/GenBank/DDBJ databases">
        <title>Whole genome sequence of Novosphingobium resinovorum KF1.</title>
        <authorList>
            <person name="Gan H.M."/>
            <person name="Gan H.Y."/>
            <person name="Chew T.H."/>
            <person name="Savka M.A."/>
        </authorList>
    </citation>
    <scope>NUCLEOTIDE SEQUENCE [LARGE SCALE GENOMIC DNA]</scope>
    <source>
        <strain evidence="2 3">KF1</strain>
    </source>
</reference>
<dbReference type="PATRIC" id="fig|158500.4.peg.4189"/>
<dbReference type="AlphaFoldDB" id="A0A031JSM6"/>
<dbReference type="Proteomes" id="UP000024329">
    <property type="component" value="Unassembled WGS sequence"/>
</dbReference>
<name>A0A031JSM6_9SPHN</name>